<evidence type="ECO:0000313" key="3">
    <source>
        <dbReference type="Proteomes" id="UP000184267"/>
    </source>
</evidence>
<dbReference type="AlphaFoldDB" id="A0A1M2VHL2"/>
<accession>A0A1M2VHL2</accession>
<feature type="region of interest" description="Disordered" evidence="1">
    <location>
        <begin position="379"/>
        <end position="404"/>
    </location>
</feature>
<dbReference type="EMBL" id="MNAD01001225">
    <property type="protein sequence ID" value="OJT07069.1"/>
    <property type="molecule type" value="Genomic_DNA"/>
</dbReference>
<name>A0A1M2VHL2_TRAPU</name>
<sequence length="404" mass="45162">MDSFGDLISSFKTQPKPASPVPVVVTPRTPQVNPRENTPASQVRDGASEANVSKSLFDGPGAVFENAISMESMDLDEDTGMGMLSAMMGARDDGPGHSREDYQSWARTRGRKYGLTIVQFEELMDFCELSPVKMLIDVKTHQFRIENDLLKRFMRIFIRHADFLIRLRHAVAAALLAPNIPAYVDGVTAQLTRYLEDNAEGLLGIPDAQKSDPADWALVKSAIAIELTNMRSTMKLKIDSSIKNKADIYDLTTSLMMYGMRAKKEHWGRFAFLRQCTLIYDRMTPTARKRIDYWKHIDKCLLDMRQSARQDYPRPEDAVARKKNETLFIAHLLECDIKDFTLKSGALARTIYPNDQLTELQYSTEKLVGGFLVNDNLGPVTTEGAQGDPVEAVPAGGSESQAAE</sequence>
<comment type="caution">
    <text evidence="2">The sequence shown here is derived from an EMBL/GenBank/DDBJ whole genome shotgun (WGS) entry which is preliminary data.</text>
</comment>
<feature type="region of interest" description="Disordered" evidence="1">
    <location>
        <begin position="1"/>
        <end position="54"/>
    </location>
</feature>
<dbReference type="Proteomes" id="UP000184267">
    <property type="component" value="Unassembled WGS sequence"/>
</dbReference>
<dbReference type="OrthoDB" id="2756261at2759"/>
<dbReference type="OMA" id="IAHLLEC"/>
<evidence type="ECO:0000313" key="2">
    <source>
        <dbReference type="EMBL" id="OJT07069.1"/>
    </source>
</evidence>
<proteinExistence type="predicted"/>
<organism evidence="2 3">
    <name type="scientific">Trametes pubescens</name>
    <name type="common">White-rot fungus</name>
    <dbReference type="NCBI Taxonomy" id="154538"/>
    <lineage>
        <taxon>Eukaryota</taxon>
        <taxon>Fungi</taxon>
        <taxon>Dikarya</taxon>
        <taxon>Basidiomycota</taxon>
        <taxon>Agaricomycotina</taxon>
        <taxon>Agaricomycetes</taxon>
        <taxon>Polyporales</taxon>
        <taxon>Polyporaceae</taxon>
        <taxon>Trametes</taxon>
    </lineage>
</organism>
<protein>
    <submittedName>
        <fullName evidence="2">Uncharacterized protein</fullName>
    </submittedName>
</protein>
<keyword evidence="3" id="KW-1185">Reference proteome</keyword>
<evidence type="ECO:0000256" key="1">
    <source>
        <dbReference type="SAM" id="MobiDB-lite"/>
    </source>
</evidence>
<feature type="compositionally biased region" description="Low complexity" evidence="1">
    <location>
        <begin position="21"/>
        <end position="34"/>
    </location>
</feature>
<gene>
    <name evidence="2" type="ORF">TRAPUB_2101</name>
</gene>
<reference evidence="2 3" key="1">
    <citation type="submission" date="2016-10" db="EMBL/GenBank/DDBJ databases">
        <title>Genome sequence of the basidiomycete white-rot fungus Trametes pubescens.</title>
        <authorList>
            <person name="Makela M.R."/>
            <person name="Granchi Z."/>
            <person name="Peng M."/>
            <person name="De Vries R.P."/>
            <person name="Grigoriev I."/>
            <person name="Riley R."/>
            <person name="Hilden K."/>
        </authorList>
    </citation>
    <scope>NUCLEOTIDE SEQUENCE [LARGE SCALE GENOMIC DNA]</scope>
    <source>
        <strain evidence="2 3">FBCC735</strain>
    </source>
</reference>